<evidence type="ECO:0000256" key="1">
    <source>
        <dbReference type="SAM" id="Phobius"/>
    </source>
</evidence>
<evidence type="ECO:0000313" key="2">
    <source>
        <dbReference type="EMBL" id="TFK32533.1"/>
    </source>
</evidence>
<gene>
    <name evidence="2" type="ORF">BDQ12DRAFT_670992</name>
</gene>
<organism evidence="2 3">
    <name type="scientific">Crucibulum laeve</name>
    <dbReference type="NCBI Taxonomy" id="68775"/>
    <lineage>
        <taxon>Eukaryota</taxon>
        <taxon>Fungi</taxon>
        <taxon>Dikarya</taxon>
        <taxon>Basidiomycota</taxon>
        <taxon>Agaricomycotina</taxon>
        <taxon>Agaricomycetes</taxon>
        <taxon>Agaricomycetidae</taxon>
        <taxon>Agaricales</taxon>
        <taxon>Agaricineae</taxon>
        <taxon>Nidulariaceae</taxon>
        <taxon>Crucibulum</taxon>
    </lineage>
</organism>
<keyword evidence="1" id="KW-1133">Transmembrane helix</keyword>
<protein>
    <submittedName>
        <fullName evidence="2">Uncharacterized protein</fullName>
    </submittedName>
</protein>
<reference evidence="2 3" key="1">
    <citation type="journal article" date="2019" name="Nat. Ecol. Evol.">
        <title>Megaphylogeny resolves global patterns of mushroom evolution.</title>
        <authorList>
            <person name="Varga T."/>
            <person name="Krizsan K."/>
            <person name="Foldi C."/>
            <person name="Dima B."/>
            <person name="Sanchez-Garcia M."/>
            <person name="Sanchez-Ramirez S."/>
            <person name="Szollosi G.J."/>
            <person name="Szarkandi J.G."/>
            <person name="Papp V."/>
            <person name="Albert L."/>
            <person name="Andreopoulos W."/>
            <person name="Angelini C."/>
            <person name="Antonin V."/>
            <person name="Barry K.W."/>
            <person name="Bougher N.L."/>
            <person name="Buchanan P."/>
            <person name="Buyck B."/>
            <person name="Bense V."/>
            <person name="Catcheside P."/>
            <person name="Chovatia M."/>
            <person name="Cooper J."/>
            <person name="Damon W."/>
            <person name="Desjardin D."/>
            <person name="Finy P."/>
            <person name="Geml J."/>
            <person name="Haridas S."/>
            <person name="Hughes K."/>
            <person name="Justo A."/>
            <person name="Karasinski D."/>
            <person name="Kautmanova I."/>
            <person name="Kiss B."/>
            <person name="Kocsube S."/>
            <person name="Kotiranta H."/>
            <person name="LaButti K.M."/>
            <person name="Lechner B.E."/>
            <person name="Liimatainen K."/>
            <person name="Lipzen A."/>
            <person name="Lukacs Z."/>
            <person name="Mihaltcheva S."/>
            <person name="Morgado L.N."/>
            <person name="Niskanen T."/>
            <person name="Noordeloos M.E."/>
            <person name="Ohm R.A."/>
            <person name="Ortiz-Santana B."/>
            <person name="Ovrebo C."/>
            <person name="Racz N."/>
            <person name="Riley R."/>
            <person name="Savchenko A."/>
            <person name="Shiryaev A."/>
            <person name="Soop K."/>
            <person name="Spirin V."/>
            <person name="Szebenyi C."/>
            <person name="Tomsovsky M."/>
            <person name="Tulloss R.E."/>
            <person name="Uehling J."/>
            <person name="Grigoriev I.V."/>
            <person name="Vagvolgyi C."/>
            <person name="Papp T."/>
            <person name="Martin F.M."/>
            <person name="Miettinen O."/>
            <person name="Hibbett D.S."/>
            <person name="Nagy L.G."/>
        </authorList>
    </citation>
    <scope>NUCLEOTIDE SEQUENCE [LARGE SCALE GENOMIC DNA]</scope>
    <source>
        <strain evidence="2 3">CBS 166.37</strain>
    </source>
</reference>
<dbReference type="EMBL" id="ML213671">
    <property type="protein sequence ID" value="TFK32533.1"/>
    <property type="molecule type" value="Genomic_DNA"/>
</dbReference>
<keyword evidence="3" id="KW-1185">Reference proteome</keyword>
<feature type="transmembrane region" description="Helical" evidence="1">
    <location>
        <begin position="86"/>
        <end position="103"/>
    </location>
</feature>
<evidence type="ECO:0000313" key="3">
    <source>
        <dbReference type="Proteomes" id="UP000308652"/>
    </source>
</evidence>
<sequence>MAHNIKEGTATFVSTGAGATFLVEKIISLLVGNIGGHILRVVVVVWVSLGDTWVGLHTHESLVQTHTLCIYGLEIPCELASGRPPYAFGLGTGIVAVVAMGYFE</sequence>
<dbReference type="Proteomes" id="UP000308652">
    <property type="component" value="Unassembled WGS sequence"/>
</dbReference>
<proteinExistence type="predicted"/>
<keyword evidence="1" id="KW-0812">Transmembrane</keyword>
<feature type="transmembrane region" description="Helical" evidence="1">
    <location>
        <begin position="26"/>
        <end position="49"/>
    </location>
</feature>
<name>A0A5C3LJU0_9AGAR</name>
<dbReference type="AlphaFoldDB" id="A0A5C3LJU0"/>
<keyword evidence="1" id="KW-0472">Membrane</keyword>
<accession>A0A5C3LJU0</accession>